<feature type="region of interest" description="Disordered" evidence="6">
    <location>
        <begin position="475"/>
        <end position="520"/>
    </location>
</feature>
<dbReference type="GO" id="GO:0005680">
    <property type="term" value="C:anaphase-promoting complex"/>
    <property type="evidence" value="ECO:0007669"/>
    <property type="project" value="InterPro"/>
</dbReference>
<keyword evidence="2" id="KW-0132">Cell division</keyword>
<dbReference type="GO" id="GO:0051301">
    <property type="term" value="P:cell division"/>
    <property type="evidence" value="ECO:0007669"/>
    <property type="project" value="UniProtKB-KW"/>
</dbReference>
<evidence type="ECO:0000256" key="3">
    <source>
        <dbReference type="ARBA" id="ARBA00022737"/>
    </source>
</evidence>
<dbReference type="Pfam" id="PF12859">
    <property type="entry name" value="ANAPC1"/>
    <property type="match status" value="1"/>
</dbReference>
<keyword evidence="5" id="KW-0131">Cell cycle</keyword>
<evidence type="ECO:0000313" key="10">
    <source>
        <dbReference type="Proteomes" id="UP000011761"/>
    </source>
</evidence>
<keyword evidence="4" id="KW-0498">Mitosis</keyword>
<dbReference type="InterPro" id="IPR024990">
    <property type="entry name" value="Apc1"/>
</dbReference>
<dbReference type="PANTHER" id="PTHR12827:SF3">
    <property type="entry name" value="ANAPHASE-PROMOTING COMPLEX SUBUNIT 1"/>
    <property type="match status" value="1"/>
</dbReference>
<keyword evidence="10" id="KW-1185">Reference proteome</keyword>
<evidence type="ECO:0000259" key="8">
    <source>
        <dbReference type="Pfam" id="PF21282"/>
    </source>
</evidence>
<dbReference type="GO" id="GO:0060090">
    <property type="term" value="F:molecular adaptor activity"/>
    <property type="evidence" value="ECO:0007669"/>
    <property type="project" value="TreeGrafter"/>
</dbReference>
<sequence>MAKVESLGIHTPVALPYLIREGLLAPDPREDSYRWETYICNDGDVILDEELLTTQDCVVWSQGCYIRSVYRFGLEGEDVRQAILTSFPSVTQEVHPPSETTSQTHWQPIGREQGVRPLSNDETRNGEKTGSSRALVVVLKTKLHVYFLSGAQHIIDLPFEVERAFPAPHGCILQRKSAALMEPPHTPQVPAVPPNSFLFSRSQTSASYLQSPTLQRSLGGSVAVKANPPGTAGGLDALLKEVFGRPAEGIDLNSALLYTMSDPLSDMAVVTCSFQHRKARVSGGHEYRSAVDFEYLDAAEELIYVSANSEVATSSPPGSGELMLLVTFNTVLQIVNVWHAYYLDEKSLKTLMKQRATSKAAQARRRNSFMSTAAGTGTTTPAVRTRDHNARESFAAAGSIRMPGDPHTSHSTATAPRPGLRSNDEEAMVKQMDPEFQLPASQQVLREGRRISSLNADMRTSQTAAVNSFASGRRNASFGGAGDRRSLGIRKSRGSTPGSVFARSLGRDDDEMDLDSDDNAGREGTVEVILRHMRATFEAAGADSLFGDLDQNGRRDLVVRKVHSYRVDRETAASGLKVVVLRDTRLDLNEQQTKVNVYILDRMTKEVRRLVLQVTKRQLWPELHRTTQVAVPVLLSDCISGQASDIVKISCPTTEAVLLGERGLVLSNSDNVVCTMPQRAAYRVYPKYDATAVPRNEDYGSNRTVDVPNAGLSFGHSSAEGQYDEIDLSGTHHRRRLILQTEDPLIHRLLGALELVLPTQQASLVRSVWCMAYSWLDQRPECLAATACGIEWTALATTTLFFAVPLLDEKAQAALKLARLASGKQRARESSGLQLRKLEHERRLFQRKAWEWVSESSSLQNTVSDSVTFDQKKDLLLPVSAALAMELSQTIPKGTEYASRDGAIATAIKMTLALHVVREELKLSTLSTQQSSSSRLGPLIAQIGGWLNLPAWSADADTYYGNVIETGEHWAFVKSTLSVKPQMPLMDRPIGVYEWFEHAIKQRSSEPYSSLAFVAGLNSHGTVSRSLISAAEHLTPRLCALSDIVVRLAGLTAGDVSIVELLSKRGVDQYFMDTLPSAIAAPFKEAIARCEREPPTSWPGALLELVGREDLLTANNGPANGHGTALPDKLLLSRGLRDMQAVCHALEYSTHSAKTREATRHDVSQLIFHRDRRLVEATNLMHYNSTQEAECAKQPDWSDAHHFERQRRVIEYVTVRMWALPAGDGMIHYDCISPLLTEKYMPYGFGSRCVMQPMGITLNIDRTAMSEEKVGWAYFHAGVSSGLRMSKKVKGIDTSWIAFNKPTELTNRHAGLLLALGLGGHLRSLAKWLSFKYLTPKHTMTSVGLLLGLSASQLGTMDGLITRMLSVHITRMLPPGAAELNVSPITQTAGLMGIGLLYYNSQHRRMSEMMLSEIEYMELEDPDSGPDPLRNESYRLAAGFALGLINLGKGKELRGLHGLHLPERLLSVAIGPRPVQAVHVFDRATAGAIIAVALVYMKTGDNAMAHKIDIPDTEAQYDHVRPDMLMLRVMARHIIMWDKIQVPESDKLNRAEAIDDGWIESNLPSGYKGKLAKIRKTDGMSPFTTADVPFLNIATGLAWAISLRYAGSGYEAARNEILALLRIFNRVGGQAYYYDAHLARTTVDRCVDVLALAAATVMAGTGDVDTFRYLRRLHGRTDAETTYGSHLAAHLAIGVLFLGGGTYTLGTSDLATAALICAFYPLFPADVHDNRVHLQAFRHFWVFAAEARCLVFEDVDTQRPISMRVKVCLRNKPATMRMTPCLLPPLDTITKVETENPSYWKVTLDFAGNREHLASFRRNQTISVRRCPVSEAHSSVFTASFRALNDAKLPQAMNDLWLSIFSVPSLREVDRADIELILPPDAQSFINTSDRGTVVDERLEMQRAVESNDRDKLWNLRVLFAWAERVSEQRDGSMRWIGREVVERLKAAIDDRSRRLGFEGS</sequence>
<evidence type="ECO:0000256" key="1">
    <source>
        <dbReference type="ARBA" id="ARBA00010547"/>
    </source>
</evidence>
<dbReference type="OMA" id="YIGTMDS"/>
<dbReference type="HOGENOM" id="CLU_000746_0_0_1"/>
<dbReference type="GeneID" id="19113048"/>
<keyword evidence="3" id="KW-0677">Repeat</keyword>
<evidence type="ECO:0000256" key="5">
    <source>
        <dbReference type="ARBA" id="ARBA00023306"/>
    </source>
</evidence>
<dbReference type="eggNOG" id="KOG1858">
    <property type="taxonomic scope" value="Eukaryota"/>
</dbReference>
<dbReference type="EMBL" id="KB445551">
    <property type="protein sequence ID" value="EMD00169.1"/>
    <property type="molecule type" value="Genomic_DNA"/>
</dbReference>
<dbReference type="InterPro" id="IPR049255">
    <property type="entry name" value="Apc1_N"/>
</dbReference>
<dbReference type="Proteomes" id="UP000011761">
    <property type="component" value="Unassembled WGS sequence"/>
</dbReference>
<reference evidence="9 10" key="1">
    <citation type="journal article" date="2012" name="PLoS Pathog.">
        <title>Diverse lifestyles and strategies of plant pathogenesis encoded in the genomes of eighteen Dothideomycetes fungi.</title>
        <authorList>
            <person name="Ohm R.A."/>
            <person name="Feau N."/>
            <person name="Henrissat B."/>
            <person name="Schoch C.L."/>
            <person name="Horwitz B.A."/>
            <person name="Barry K.W."/>
            <person name="Condon B.J."/>
            <person name="Copeland A.C."/>
            <person name="Dhillon B."/>
            <person name="Glaser F."/>
            <person name="Hesse C.N."/>
            <person name="Kosti I."/>
            <person name="LaButti K."/>
            <person name="Lindquist E.A."/>
            <person name="Lucas S."/>
            <person name="Salamov A.A."/>
            <person name="Bradshaw R.E."/>
            <person name="Ciuffetti L."/>
            <person name="Hamelin R.C."/>
            <person name="Kema G.H.J."/>
            <person name="Lawrence C."/>
            <person name="Scott J.A."/>
            <person name="Spatafora J.W."/>
            <person name="Turgeon B.G."/>
            <person name="de Wit P.J.G.M."/>
            <person name="Zhong S."/>
            <person name="Goodwin S.B."/>
            <person name="Grigoriev I.V."/>
        </authorList>
    </citation>
    <scope>NUCLEOTIDE SEQUENCE [LARGE SCALE GENOMIC DNA]</scope>
    <source>
        <strain evidence="9 10">UAMH 10762</strain>
    </source>
</reference>
<dbReference type="FunFam" id="1.25.10.10:FF:000435">
    <property type="entry name" value="Ubiquitin ligase subunit"/>
    <property type="match status" value="1"/>
</dbReference>
<dbReference type="OrthoDB" id="26401at2759"/>
<accession>M2N7U1</accession>
<dbReference type="InterPro" id="IPR048971">
    <property type="entry name" value="Apc1_3rd"/>
</dbReference>
<evidence type="ECO:0000256" key="6">
    <source>
        <dbReference type="SAM" id="MobiDB-lite"/>
    </source>
</evidence>
<evidence type="ECO:0000256" key="2">
    <source>
        <dbReference type="ARBA" id="ARBA00022618"/>
    </source>
</evidence>
<comment type="similarity">
    <text evidence="1">Belongs to the APC1 family.</text>
</comment>
<proteinExistence type="inferred from homology"/>
<dbReference type="PANTHER" id="PTHR12827">
    <property type="entry name" value="MEIOTIC CHECKPOINT REGULATOR TSG24 FAMILY MEMBER"/>
    <property type="match status" value="1"/>
</dbReference>
<feature type="region of interest" description="Disordered" evidence="6">
    <location>
        <begin position="359"/>
        <end position="424"/>
    </location>
</feature>
<feature type="domain" description="Anaphase-promoting complex subunit 1 N-terminal" evidence="7">
    <location>
        <begin position="30"/>
        <end position="798"/>
    </location>
</feature>
<feature type="region of interest" description="Disordered" evidence="6">
    <location>
        <begin position="90"/>
        <end position="131"/>
    </location>
</feature>
<feature type="compositionally biased region" description="Polar residues" evidence="6">
    <location>
        <begin position="90"/>
        <end position="106"/>
    </location>
</feature>
<dbReference type="GO" id="GO:0070979">
    <property type="term" value="P:protein K11-linked ubiquitination"/>
    <property type="evidence" value="ECO:0007669"/>
    <property type="project" value="TreeGrafter"/>
</dbReference>
<feature type="domain" description="Anaphase-promoting complex subunit 1 beta-sandwich" evidence="8">
    <location>
        <begin position="1748"/>
        <end position="1826"/>
    </location>
</feature>
<protein>
    <submittedName>
        <fullName evidence="9">Uncharacterized protein</fullName>
    </submittedName>
</protein>
<evidence type="ECO:0000313" key="9">
    <source>
        <dbReference type="EMBL" id="EMD00169.1"/>
    </source>
</evidence>
<dbReference type="GO" id="GO:0031145">
    <property type="term" value="P:anaphase-promoting complex-dependent catabolic process"/>
    <property type="evidence" value="ECO:0007669"/>
    <property type="project" value="TreeGrafter"/>
</dbReference>
<dbReference type="RefSeq" id="XP_007672669.1">
    <property type="nucleotide sequence ID" value="XM_007674479.1"/>
</dbReference>
<name>M2N7U1_BAUPA</name>
<evidence type="ECO:0000259" key="7">
    <source>
        <dbReference type="Pfam" id="PF12859"/>
    </source>
</evidence>
<dbReference type="Gene3D" id="1.25.10.10">
    <property type="entry name" value="Leucine-rich Repeat Variant"/>
    <property type="match status" value="2"/>
</dbReference>
<dbReference type="KEGG" id="bcom:BAUCODRAFT_367184"/>
<organism evidence="9 10">
    <name type="scientific">Baudoinia panamericana (strain UAMH 10762)</name>
    <name type="common">Angels' share fungus</name>
    <name type="synonym">Baudoinia compniacensis (strain UAMH 10762)</name>
    <dbReference type="NCBI Taxonomy" id="717646"/>
    <lineage>
        <taxon>Eukaryota</taxon>
        <taxon>Fungi</taxon>
        <taxon>Dikarya</taxon>
        <taxon>Ascomycota</taxon>
        <taxon>Pezizomycotina</taxon>
        <taxon>Dothideomycetes</taxon>
        <taxon>Dothideomycetidae</taxon>
        <taxon>Mycosphaerellales</taxon>
        <taxon>Teratosphaeriaceae</taxon>
        <taxon>Baudoinia</taxon>
    </lineage>
</organism>
<dbReference type="Pfam" id="PF21282">
    <property type="entry name" value="APC1_3rd"/>
    <property type="match status" value="1"/>
</dbReference>
<evidence type="ECO:0000256" key="4">
    <source>
        <dbReference type="ARBA" id="ARBA00022776"/>
    </source>
</evidence>
<gene>
    <name evidence="9" type="ORF">BAUCODRAFT_367184</name>
</gene>
<feature type="compositionally biased region" description="Acidic residues" evidence="6">
    <location>
        <begin position="508"/>
        <end position="518"/>
    </location>
</feature>
<dbReference type="GO" id="GO:0007091">
    <property type="term" value="P:metaphase/anaphase transition of mitotic cell cycle"/>
    <property type="evidence" value="ECO:0007669"/>
    <property type="project" value="TreeGrafter"/>
</dbReference>
<dbReference type="STRING" id="717646.M2N7U1"/>
<dbReference type="InterPro" id="IPR011989">
    <property type="entry name" value="ARM-like"/>
</dbReference>